<protein>
    <submittedName>
        <fullName evidence="1">Uncharacterized protein</fullName>
    </submittedName>
</protein>
<dbReference type="AlphaFoldDB" id="A0A2R5FYZ3"/>
<evidence type="ECO:0000313" key="1">
    <source>
        <dbReference type="EMBL" id="GBG22688.1"/>
    </source>
</evidence>
<dbReference type="EMBL" id="BDUD01000001">
    <property type="protein sequence ID" value="GBG22688.1"/>
    <property type="molecule type" value="Genomic_DNA"/>
</dbReference>
<reference evidence="1 2" key="1">
    <citation type="submission" date="2017-06" db="EMBL/GenBank/DDBJ databases">
        <title>Genome sequencing of cyanobaciteial culture collection at National Institute for Environmental Studies (NIES).</title>
        <authorList>
            <person name="Hirose Y."/>
            <person name="Shimura Y."/>
            <person name="Fujisawa T."/>
            <person name="Nakamura Y."/>
            <person name="Kawachi M."/>
        </authorList>
    </citation>
    <scope>NUCLEOTIDE SEQUENCE [LARGE SCALE GENOMIC DNA]</scope>
    <source>
        <strain evidence="1 2">NIES-4072</strain>
    </source>
</reference>
<gene>
    <name evidence="1" type="ORF">NIES4072_64000</name>
</gene>
<dbReference type="Proteomes" id="UP000245124">
    <property type="component" value="Unassembled WGS sequence"/>
</dbReference>
<accession>A0A2R5FYZ3</accession>
<name>A0A2R5FYZ3_NOSCO</name>
<comment type="caution">
    <text evidence="1">The sequence shown here is derived from an EMBL/GenBank/DDBJ whole genome shotgun (WGS) entry which is preliminary data.</text>
</comment>
<organism evidence="1 2">
    <name type="scientific">Nostoc commune NIES-4072</name>
    <dbReference type="NCBI Taxonomy" id="2005467"/>
    <lineage>
        <taxon>Bacteria</taxon>
        <taxon>Bacillati</taxon>
        <taxon>Cyanobacteriota</taxon>
        <taxon>Cyanophyceae</taxon>
        <taxon>Nostocales</taxon>
        <taxon>Nostocaceae</taxon>
        <taxon>Nostoc</taxon>
    </lineage>
</organism>
<sequence length="168" mass="19064">MTLNLDLSGTNKWDRIFYQPFQGNPENKKIRAPLIEPFEFPFILQNHVLAIMVSSSAAKPRWRTSGHLIQTYPSVITGGKILLSESPSSGVDAAKKQVGINTIELVVFPKLANQYYLWFDFVPWLLFATLGLWQFAGNQFDATQEVLETIKIDILRVEAKVDDISSYQ</sequence>
<evidence type="ECO:0000313" key="2">
    <source>
        <dbReference type="Proteomes" id="UP000245124"/>
    </source>
</evidence>
<dbReference type="OrthoDB" id="583031at2"/>
<proteinExistence type="predicted"/>
<dbReference type="RefSeq" id="WP_109012369.1">
    <property type="nucleotide sequence ID" value="NZ_BDUD01000001.1"/>
</dbReference>
<keyword evidence="2" id="KW-1185">Reference proteome</keyword>